<dbReference type="EMBL" id="VDCI01000001">
    <property type="protein sequence ID" value="TNJ37901.1"/>
    <property type="molecule type" value="Genomic_DNA"/>
</dbReference>
<reference evidence="1 2" key="1">
    <citation type="submission" date="2019-05" db="EMBL/GenBank/DDBJ databases">
        <title>Draft Whole-Genome sequence of the green sulfur bacterium Prosthecochloris vibrioformis DSM 260.</title>
        <authorList>
            <person name="Meyer T.E."/>
            <person name="Kyndt J.A."/>
        </authorList>
    </citation>
    <scope>NUCLEOTIDE SEQUENCE [LARGE SCALE GENOMIC DNA]</scope>
    <source>
        <strain evidence="1 2">DSM 260</strain>
    </source>
</reference>
<evidence type="ECO:0000313" key="1">
    <source>
        <dbReference type="EMBL" id="TNJ37901.1"/>
    </source>
</evidence>
<dbReference type="RefSeq" id="WP_139626106.1">
    <property type="nucleotide sequence ID" value="NZ_VDCI01000001.1"/>
</dbReference>
<dbReference type="SUPFAM" id="SSF52402">
    <property type="entry name" value="Adenine nucleotide alpha hydrolases-like"/>
    <property type="match status" value="1"/>
</dbReference>
<keyword evidence="2" id="KW-1185">Reference proteome</keyword>
<comment type="caution">
    <text evidence="1">The sequence shown here is derived from an EMBL/GenBank/DDBJ whole genome shotgun (WGS) entry which is preliminary data.</text>
</comment>
<name>A0A5C4S5C6_PROVB</name>
<evidence type="ECO:0008006" key="3">
    <source>
        <dbReference type="Google" id="ProtNLM"/>
    </source>
</evidence>
<dbReference type="AlphaFoldDB" id="A0A5C4S5C6"/>
<accession>A0A5C4S5C6</accession>
<protein>
    <recommendedName>
        <fullName evidence="3">Universal stress protein</fullName>
    </recommendedName>
</protein>
<gene>
    <name evidence="1" type="ORF">FGF68_01615</name>
</gene>
<dbReference type="Proteomes" id="UP000309544">
    <property type="component" value="Unassembled WGS sequence"/>
</dbReference>
<proteinExistence type="predicted"/>
<evidence type="ECO:0000313" key="2">
    <source>
        <dbReference type="Proteomes" id="UP000309544"/>
    </source>
</evidence>
<sequence>MNTDTNAPLIVALDSSPDSIAALEATVLLAKMVRHPIIALHAQPHDKPDPVPGRLAADMALTCDVAIDFREIQGNPATLFTSAARSSLLTAAGRNSPGASCCQHLGSIAVALLEDPGSTVLLWKKDASLDDSFLVINDGSPPAVHALQAAALLAPPGTDLHIFVTGAAAATKEELLEQQASSLMPGRTEKINIHPVPWDDPMRLAQCIGMTELGTLVIAKASPVAQQGKSAELARYLDYPILAVC</sequence>
<organism evidence="1 2">
    <name type="scientific">Prosthecochloris vibrioformis</name>
    <name type="common">Chlorobium vibrioforme</name>
    <dbReference type="NCBI Taxonomy" id="1098"/>
    <lineage>
        <taxon>Bacteria</taxon>
        <taxon>Pseudomonadati</taxon>
        <taxon>Chlorobiota</taxon>
        <taxon>Chlorobiia</taxon>
        <taxon>Chlorobiales</taxon>
        <taxon>Chlorobiaceae</taxon>
        <taxon>Prosthecochloris</taxon>
    </lineage>
</organism>
<dbReference type="Gene3D" id="3.40.50.12370">
    <property type="match status" value="1"/>
</dbReference>